<keyword evidence="4" id="KW-0804">Transcription</keyword>
<dbReference type="Pfam" id="PF03466">
    <property type="entry name" value="LysR_substrate"/>
    <property type="match status" value="1"/>
</dbReference>
<dbReference type="AlphaFoldDB" id="A0A4R2FEA2"/>
<comment type="similarity">
    <text evidence="1">Belongs to the LysR transcriptional regulatory family.</text>
</comment>
<sequence length="319" mass="36437">MKHIDFEKLDLLSLMIIVGLCENKSATHVSKILNVPQSKISRCLRNVRTIFGNELFYRKKYGLIPNEYAKRIYPIAKEIVDHAHSFNNLANNQQNSERWFEVAVPGLVTYLYPKALMQSIRNEDKQFHLNIVPWNNSTLQGIMDGEITMGVCCGNHQDAMKLVDGQYEIESLKRLEDIFLICSSKHPLLQQEITLESIAKFPFIKTDLGCNPHATCPFEDWCHRNEIQLDVEISISSVSSLFNYLEESQAVCLVPYKSVFDLLADVPTLHGCKLAESETMRMFGIAEPKTVEMVAPTDSNDIELNWLKQKVREVTQALV</sequence>
<gene>
    <name evidence="7" type="ORF">EDC91_1056</name>
</gene>
<dbReference type="Gene3D" id="1.10.10.10">
    <property type="entry name" value="Winged helix-like DNA-binding domain superfamily/Winged helix DNA-binding domain"/>
    <property type="match status" value="1"/>
</dbReference>
<dbReference type="PANTHER" id="PTHR30118">
    <property type="entry name" value="HTH-TYPE TRANSCRIPTIONAL REGULATOR LEUO-RELATED"/>
    <property type="match status" value="1"/>
</dbReference>
<comment type="caution">
    <text evidence="7">The sequence shown here is derived from an EMBL/GenBank/DDBJ whole genome shotgun (WGS) entry which is preliminary data.</text>
</comment>
<feature type="domain" description="LysR substrate-binding" evidence="6">
    <location>
        <begin position="103"/>
        <end position="263"/>
    </location>
</feature>
<accession>A0A4R2FEA2</accession>
<dbReference type="SUPFAM" id="SSF53850">
    <property type="entry name" value="Periplasmic binding protein-like II"/>
    <property type="match status" value="1"/>
</dbReference>
<dbReference type="Gene3D" id="3.40.190.10">
    <property type="entry name" value="Periplasmic binding protein-like II"/>
    <property type="match status" value="2"/>
</dbReference>
<protein>
    <submittedName>
        <fullName evidence="7">LysR family transcriptional regulator</fullName>
    </submittedName>
</protein>
<dbReference type="Proteomes" id="UP000294832">
    <property type="component" value="Unassembled WGS sequence"/>
</dbReference>
<evidence type="ECO:0000259" key="5">
    <source>
        <dbReference type="Pfam" id="PF00126"/>
    </source>
</evidence>
<evidence type="ECO:0000256" key="3">
    <source>
        <dbReference type="ARBA" id="ARBA00023125"/>
    </source>
</evidence>
<dbReference type="InterPro" id="IPR000847">
    <property type="entry name" value="LysR_HTH_N"/>
</dbReference>
<evidence type="ECO:0000313" key="7">
    <source>
        <dbReference type="EMBL" id="TCN87004.1"/>
    </source>
</evidence>
<name>A0A4R2FEA2_9GAMM</name>
<evidence type="ECO:0000259" key="6">
    <source>
        <dbReference type="Pfam" id="PF03466"/>
    </source>
</evidence>
<evidence type="ECO:0000256" key="4">
    <source>
        <dbReference type="ARBA" id="ARBA00023163"/>
    </source>
</evidence>
<dbReference type="Pfam" id="PF00126">
    <property type="entry name" value="HTH_1"/>
    <property type="match status" value="1"/>
</dbReference>
<evidence type="ECO:0000256" key="1">
    <source>
        <dbReference type="ARBA" id="ARBA00009437"/>
    </source>
</evidence>
<dbReference type="InterPro" id="IPR036388">
    <property type="entry name" value="WH-like_DNA-bd_sf"/>
</dbReference>
<dbReference type="SUPFAM" id="SSF46785">
    <property type="entry name" value="Winged helix' DNA-binding domain"/>
    <property type="match status" value="1"/>
</dbReference>
<proteinExistence type="inferred from homology"/>
<evidence type="ECO:0000313" key="8">
    <source>
        <dbReference type="Proteomes" id="UP000294832"/>
    </source>
</evidence>
<dbReference type="GO" id="GO:0003700">
    <property type="term" value="F:DNA-binding transcription factor activity"/>
    <property type="evidence" value="ECO:0007669"/>
    <property type="project" value="InterPro"/>
</dbReference>
<dbReference type="EMBL" id="SLWF01000005">
    <property type="protein sequence ID" value="TCN87004.1"/>
    <property type="molecule type" value="Genomic_DNA"/>
</dbReference>
<dbReference type="RefSeq" id="WP_165900085.1">
    <property type="nucleotide sequence ID" value="NZ_BMXW01000006.1"/>
</dbReference>
<dbReference type="InterPro" id="IPR005119">
    <property type="entry name" value="LysR_subst-bd"/>
</dbReference>
<dbReference type="PANTHER" id="PTHR30118:SF11">
    <property type="entry name" value="HTH-TYPE TRANSCRIPTIONAL REGULATOR YIDZ"/>
    <property type="match status" value="1"/>
</dbReference>
<dbReference type="InterPro" id="IPR050389">
    <property type="entry name" value="LysR-type_TF"/>
</dbReference>
<keyword evidence="8" id="KW-1185">Reference proteome</keyword>
<organism evidence="7 8">
    <name type="scientific">Shewanella fodinae</name>
    <dbReference type="NCBI Taxonomy" id="552357"/>
    <lineage>
        <taxon>Bacteria</taxon>
        <taxon>Pseudomonadati</taxon>
        <taxon>Pseudomonadota</taxon>
        <taxon>Gammaproteobacteria</taxon>
        <taxon>Alteromonadales</taxon>
        <taxon>Shewanellaceae</taxon>
        <taxon>Shewanella</taxon>
    </lineage>
</organism>
<keyword evidence="3" id="KW-0238">DNA-binding</keyword>
<dbReference type="GO" id="GO:0003677">
    <property type="term" value="F:DNA binding"/>
    <property type="evidence" value="ECO:0007669"/>
    <property type="project" value="UniProtKB-KW"/>
</dbReference>
<keyword evidence="2" id="KW-0805">Transcription regulation</keyword>
<feature type="domain" description="HTH lysR-type" evidence="5">
    <location>
        <begin position="14"/>
        <end position="68"/>
    </location>
</feature>
<dbReference type="CDD" id="cd05466">
    <property type="entry name" value="PBP2_LTTR_substrate"/>
    <property type="match status" value="1"/>
</dbReference>
<dbReference type="InterPro" id="IPR036390">
    <property type="entry name" value="WH_DNA-bd_sf"/>
</dbReference>
<evidence type="ECO:0000256" key="2">
    <source>
        <dbReference type="ARBA" id="ARBA00023015"/>
    </source>
</evidence>
<reference evidence="7 8" key="1">
    <citation type="submission" date="2019-03" db="EMBL/GenBank/DDBJ databases">
        <title>Freshwater and sediment microbial communities from various areas in North America, analyzing microbe dynamics in response to fracking.</title>
        <authorList>
            <person name="Lamendella R."/>
        </authorList>
    </citation>
    <scope>NUCLEOTIDE SEQUENCE [LARGE SCALE GENOMIC DNA]</scope>
    <source>
        <strain evidence="7 8">74A</strain>
    </source>
</reference>